<organism evidence="1 2">
    <name type="scientific">Stachybotrys elegans</name>
    <dbReference type="NCBI Taxonomy" id="80388"/>
    <lineage>
        <taxon>Eukaryota</taxon>
        <taxon>Fungi</taxon>
        <taxon>Dikarya</taxon>
        <taxon>Ascomycota</taxon>
        <taxon>Pezizomycotina</taxon>
        <taxon>Sordariomycetes</taxon>
        <taxon>Hypocreomycetidae</taxon>
        <taxon>Hypocreales</taxon>
        <taxon>Stachybotryaceae</taxon>
        <taxon>Stachybotrys</taxon>
    </lineage>
</organism>
<comment type="caution">
    <text evidence="1">The sequence shown here is derived from an EMBL/GenBank/DDBJ whole genome shotgun (WGS) entry which is preliminary data.</text>
</comment>
<accession>A0A8K0SYZ4</accession>
<gene>
    <name evidence="1" type="ORF">B0I35DRAFT_405304</name>
</gene>
<dbReference type="AlphaFoldDB" id="A0A8K0SYZ4"/>
<protein>
    <submittedName>
        <fullName evidence="1">Uncharacterized protein</fullName>
    </submittedName>
</protein>
<keyword evidence="2" id="KW-1185">Reference proteome</keyword>
<reference evidence="1" key="1">
    <citation type="journal article" date="2021" name="Nat. Commun.">
        <title>Genetic determinants of endophytism in the Arabidopsis root mycobiome.</title>
        <authorList>
            <person name="Mesny F."/>
            <person name="Miyauchi S."/>
            <person name="Thiergart T."/>
            <person name="Pickel B."/>
            <person name="Atanasova L."/>
            <person name="Karlsson M."/>
            <person name="Huettel B."/>
            <person name="Barry K.W."/>
            <person name="Haridas S."/>
            <person name="Chen C."/>
            <person name="Bauer D."/>
            <person name="Andreopoulos W."/>
            <person name="Pangilinan J."/>
            <person name="LaButti K."/>
            <person name="Riley R."/>
            <person name="Lipzen A."/>
            <person name="Clum A."/>
            <person name="Drula E."/>
            <person name="Henrissat B."/>
            <person name="Kohler A."/>
            <person name="Grigoriev I.V."/>
            <person name="Martin F.M."/>
            <person name="Hacquard S."/>
        </authorList>
    </citation>
    <scope>NUCLEOTIDE SEQUENCE</scope>
    <source>
        <strain evidence="1">MPI-CAGE-CH-0235</strain>
    </source>
</reference>
<proteinExistence type="predicted"/>
<sequence>MFVRVSVEISGLEKILIQSGSTHDPGSSEMKLCPMYSVAIGFMQFGGARLGVRTSTGDLHLSTGRDLVFCQTAQALHPCLISKSNQEETVIAGLVWTRRGSPHGTSHLSVESEDQFALAGPGSPMGDQQWPSLILDERWLAYHGLELTQKEVGPLPVVLNGTASPS</sequence>
<dbReference type="EMBL" id="JAGPNK010000002">
    <property type="protein sequence ID" value="KAH7325989.1"/>
    <property type="molecule type" value="Genomic_DNA"/>
</dbReference>
<dbReference type="Proteomes" id="UP000813444">
    <property type="component" value="Unassembled WGS sequence"/>
</dbReference>
<name>A0A8K0SYZ4_9HYPO</name>
<evidence type="ECO:0000313" key="1">
    <source>
        <dbReference type="EMBL" id="KAH7325989.1"/>
    </source>
</evidence>
<evidence type="ECO:0000313" key="2">
    <source>
        <dbReference type="Proteomes" id="UP000813444"/>
    </source>
</evidence>